<dbReference type="Proteomes" id="UP001596514">
    <property type="component" value="Unassembled WGS sequence"/>
</dbReference>
<keyword evidence="2" id="KW-1185">Reference proteome</keyword>
<reference evidence="2" key="1">
    <citation type="journal article" date="2019" name="Int. J. Syst. Evol. Microbiol.">
        <title>The Global Catalogue of Microorganisms (GCM) 10K type strain sequencing project: providing services to taxonomists for standard genome sequencing and annotation.</title>
        <authorList>
            <consortium name="The Broad Institute Genomics Platform"/>
            <consortium name="The Broad Institute Genome Sequencing Center for Infectious Disease"/>
            <person name="Wu L."/>
            <person name="Ma J."/>
        </authorList>
    </citation>
    <scope>NUCLEOTIDE SEQUENCE [LARGE SCALE GENOMIC DNA]</scope>
    <source>
        <strain evidence="2">JCM 10083</strain>
    </source>
</reference>
<organism evidence="1 2">
    <name type="scientific">Streptosporangium amethystogenes subsp. fukuiense</name>
    <dbReference type="NCBI Taxonomy" id="698418"/>
    <lineage>
        <taxon>Bacteria</taxon>
        <taxon>Bacillati</taxon>
        <taxon>Actinomycetota</taxon>
        <taxon>Actinomycetes</taxon>
        <taxon>Streptosporangiales</taxon>
        <taxon>Streptosporangiaceae</taxon>
        <taxon>Streptosporangium</taxon>
    </lineage>
</organism>
<accession>A0ABW2SVM0</accession>
<dbReference type="RefSeq" id="WP_386274299.1">
    <property type="nucleotide sequence ID" value="NZ_JBHSIJ010000002.1"/>
</dbReference>
<protein>
    <submittedName>
        <fullName evidence="1">Uncharacterized protein</fullName>
    </submittedName>
</protein>
<evidence type="ECO:0000313" key="1">
    <source>
        <dbReference type="EMBL" id="MFC7600314.1"/>
    </source>
</evidence>
<gene>
    <name evidence="1" type="ORF">ACFQVD_09405</name>
</gene>
<proteinExistence type="predicted"/>
<sequence length="63" mass="7178">MMAQQLPVYEKAEHEEVAGFARTVRSDQHAEMFRMRHWPAAWFGERNMPRMPTGACLSPTGSG</sequence>
<name>A0ABW2SVM0_9ACTN</name>
<evidence type="ECO:0000313" key="2">
    <source>
        <dbReference type="Proteomes" id="UP001596514"/>
    </source>
</evidence>
<dbReference type="EMBL" id="JBHTEE010000001">
    <property type="protein sequence ID" value="MFC7600314.1"/>
    <property type="molecule type" value="Genomic_DNA"/>
</dbReference>
<comment type="caution">
    <text evidence="1">The sequence shown here is derived from an EMBL/GenBank/DDBJ whole genome shotgun (WGS) entry which is preliminary data.</text>
</comment>